<organism evidence="2 3">
    <name type="scientific">Salinimicrobium gaetbulicola</name>
    <dbReference type="NCBI Taxonomy" id="999702"/>
    <lineage>
        <taxon>Bacteria</taxon>
        <taxon>Pseudomonadati</taxon>
        <taxon>Bacteroidota</taxon>
        <taxon>Flavobacteriia</taxon>
        <taxon>Flavobacteriales</taxon>
        <taxon>Flavobacteriaceae</taxon>
        <taxon>Salinimicrobium</taxon>
    </lineage>
</organism>
<dbReference type="EMBL" id="JBHTJP010000005">
    <property type="protein sequence ID" value="MFD0975371.1"/>
    <property type="molecule type" value="Genomic_DNA"/>
</dbReference>
<feature type="coiled-coil region" evidence="1">
    <location>
        <begin position="140"/>
        <end position="167"/>
    </location>
</feature>
<reference evidence="3" key="1">
    <citation type="journal article" date="2019" name="Int. J. Syst. Evol. Microbiol.">
        <title>The Global Catalogue of Microorganisms (GCM) 10K type strain sequencing project: providing services to taxonomists for standard genome sequencing and annotation.</title>
        <authorList>
            <consortium name="The Broad Institute Genomics Platform"/>
            <consortium name="The Broad Institute Genome Sequencing Center for Infectious Disease"/>
            <person name="Wu L."/>
            <person name="Ma J."/>
        </authorList>
    </citation>
    <scope>NUCLEOTIDE SEQUENCE [LARGE SCALE GENOMIC DNA]</scope>
    <source>
        <strain evidence="3">CCUG 60898</strain>
    </source>
</reference>
<dbReference type="Gene3D" id="2.40.50.120">
    <property type="match status" value="1"/>
</dbReference>
<gene>
    <name evidence="2" type="ORF">ACFQ1G_01070</name>
</gene>
<evidence type="ECO:0008006" key="4">
    <source>
        <dbReference type="Google" id="ProtNLM"/>
    </source>
</evidence>
<dbReference type="RefSeq" id="WP_380736390.1">
    <property type="nucleotide sequence ID" value="NZ_JBHTJP010000005.1"/>
</dbReference>
<keyword evidence="1" id="KW-0175">Coiled coil</keyword>
<accession>A0ABW3IB86</accession>
<keyword evidence="3" id="KW-1185">Reference proteome</keyword>
<dbReference type="SUPFAM" id="SSF50242">
    <property type="entry name" value="TIMP-like"/>
    <property type="match status" value="1"/>
</dbReference>
<evidence type="ECO:0000313" key="2">
    <source>
        <dbReference type="EMBL" id="MFD0975371.1"/>
    </source>
</evidence>
<dbReference type="Proteomes" id="UP001597100">
    <property type="component" value="Unassembled WGS sequence"/>
</dbReference>
<evidence type="ECO:0000313" key="3">
    <source>
        <dbReference type="Proteomes" id="UP001597100"/>
    </source>
</evidence>
<proteinExistence type="predicted"/>
<comment type="caution">
    <text evidence="2">The sequence shown here is derived from an EMBL/GenBank/DDBJ whole genome shotgun (WGS) entry which is preliminary data.</text>
</comment>
<sequence length="169" mass="19717">MIKFLTILSFTTTTYISSVCTCPPMRLSDHQKEEVANSEYIFIGEVFEIDHSTDTYKIKVIEDLKNCDNEGVVYTGKNWTSCSPYIDSKGKWLIYAKIEKDYLKVNLCGISRSLDNPQNVFNSAPSPLPKENETKIEYRVRREKWKRANKEKSKEDLNKEIKALKERFK</sequence>
<dbReference type="InterPro" id="IPR008993">
    <property type="entry name" value="TIMP-like_OB-fold"/>
</dbReference>
<name>A0ABW3IB86_9FLAO</name>
<protein>
    <recommendedName>
        <fullName evidence="4">Tissue inhibitor of metalloproteinase</fullName>
    </recommendedName>
</protein>
<evidence type="ECO:0000256" key="1">
    <source>
        <dbReference type="SAM" id="Coils"/>
    </source>
</evidence>